<dbReference type="PANTHER" id="PTHR43540:SF6">
    <property type="entry name" value="ISOCHORISMATASE-LIKE DOMAIN-CONTAINING PROTEIN"/>
    <property type="match status" value="1"/>
</dbReference>
<accession>A0A1H0ND76</accession>
<dbReference type="SUPFAM" id="SSF52499">
    <property type="entry name" value="Isochorismatase-like hydrolases"/>
    <property type="match status" value="1"/>
</dbReference>
<evidence type="ECO:0000313" key="4">
    <source>
        <dbReference type="EMBL" id="SDO90603.1"/>
    </source>
</evidence>
<dbReference type="Gene3D" id="3.40.50.850">
    <property type="entry name" value="Isochorismatase-like"/>
    <property type="match status" value="1"/>
</dbReference>
<keyword evidence="2" id="KW-0378">Hydrolase</keyword>
<dbReference type="InterPro" id="IPR000868">
    <property type="entry name" value="Isochorismatase-like_dom"/>
</dbReference>
<dbReference type="AlphaFoldDB" id="A0A1H0ND76"/>
<protein>
    <submittedName>
        <fullName evidence="4">Nicotinamidase-related amidase</fullName>
    </submittedName>
</protein>
<reference evidence="4 5" key="1">
    <citation type="submission" date="2016-10" db="EMBL/GenBank/DDBJ databases">
        <authorList>
            <person name="de Groot N.N."/>
        </authorList>
    </citation>
    <scope>NUCLEOTIDE SEQUENCE [LARGE SCALE GENOMIC DNA]</scope>
    <source>
        <strain evidence="4 5">S137</strain>
    </source>
</reference>
<comment type="similarity">
    <text evidence="1">Belongs to the isochorismatase family.</text>
</comment>
<dbReference type="RefSeq" id="WP_074571251.1">
    <property type="nucleotide sequence ID" value="NZ_FNJQ01000003.1"/>
</dbReference>
<dbReference type="Pfam" id="PF00857">
    <property type="entry name" value="Isochorismatase"/>
    <property type="match status" value="1"/>
</dbReference>
<name>A0A1H0ND76_SELRU</name>
<dbReference type="Proteomes" id="UP000182412">
    <property type="component" value="Unassembled WGS sequence"/>
</dbReference>
<evidence type="ECO:0000256" key="1">
    <source>
        <dbReference type="ARBA" id="ARBA00006336"/>
    </source>
</evidence>
<dbReference type="EMBL" id="FNJQ01000003">
    <property type="protein sequence ID" value="SDO90603.1"/>
    <property type="molecule type" value="Genomic_DNA"/>
</dbReference>
<evidence type="ECO:0000259" key="3">
    <source>
        <dbReference type="Pfam" id="PF00857"/>
    </source>
</evidence>
<dbReference type="InterPro" id="IPR036380">
    <property type="entry name" value="Isochorismatase-like_sf"/>
</dbReference>
<dbReference type="PANTHER" id="PTHR43540">
    <property type="entry name" value="PEROXYUREIDOACRYLATE/UREIDOACRYLATE AMIDOHYDROLASE-RELATED"/>
    <property type="match status" value="1"/>
</dbReference>
<gene>
    <name evidence="4" type="ORF">SAMN05216366_10341</name>
</gene>
<proteinExistence type="inferred from homology"/>
<feature type="domain" description="Isochorismatase-like" evidence="3">
    <location>
        <begin position="6"/>
        <end position="174"/>
    </location>
</feature>
<evidence type="ECO:0000256" key="2">
    <source>
        <dbReference type="ARBA" id="ARBA00022801"/>
    </source>
</evidence>
<sequence>MKTKKVLIVVDMQNDFIDGTLGSKEAQAIVGNVADKVRKAQQEGSLVIFTRDTHGEDYLATEEGKHLPVPHCLERTAGWQLSEQIPCPEKAPIFDKYTFGSLDLGNFLKELAFPPENIELVGLCTDICVLANAVMAKAALPNAHIVVDAACCAGVTPASHDTALAAMKVIQVEVLNQGNEPWR</sequence>
<dbReference type="InterPro" id="IPR050272">
    <property type="entry name" value="Isochorismatase-like_hydrls"/>
</dbReference>
<dbReference type="GO" id="GO:0016787">
    <property type="term" value="F:hydrolase activity"/>
    <property type="evidence" value="ECO:0007669"/>
    <property type="project" value="UniProtKB-KW"/>
</dbReference>
<evidence type="ECO:0000313" key="5">
    <source>
        <dbReference type="Proteomes" id="UP000182412"/>
    </source>
</evidence>
<dbReference type="OrthoDB" id="9796485at2"/>
<dbReference type="CDD" id="cd00431">
    <property type="entry name" value="cysteine_hydrolases"/>
    <property type="match status" value="1"/>
</dbReference>
<organism evidence="4 5">
    <name type="scientific">Selenomonas ruminantium</name>
    <dbReference type="NCBI Taxonomy" id="971"/>
    <lineage>
        <taxon>Bacteria</taxon>
        <taxon>Bacillati</taxon>
        <taxon>Bacillota</taxon>
        <taxon>Negativicutes</taxon>
        <taxon>Selenomonadales</taxon>
        <taxon>Selenomonadaceae</taxon>
        <taxon>Selenomonas</taxon>
    </lineage>
</organism>